<reference evidence="1" key="1">
    <citation type="submission" date="2022-03" db="EMBL/GenBank/DDBJ databases">
        <authorList>
            <person name="Martin H S."/>
        </authorList>
    </citation>
    <scope>NUCLEOTIDE SEQUENCE</scope>
</reference>
<proteinExistence type="predicted"/>
<accession>A0ABN8I851</accession>
<gene>
    <name evidence="1" type="ORF">IPOD504_LOCUS6749</name>
</gene>
<feature type="non-terminal residue" evidence="1">
    <location>
        <position position="1"/>
    </location>
</feature>
<dbReference type="Proteomes" id="UP000837857">
    <property type="component" value="Chromosome 19"/>
</dbReference>
<evidence type="ECO:0000313" key="2">
    <source>
        <dbReference type="Proteomes" id="UP000837857"/>
    </source>
</evidence>
<keyword evidence="2" id="KW-1185">Reference proteome</keyword>
<protein>
    <submittedName>
        <fullName evidence="1">Uncharacterized protein</fullName>
    </submittedName>
</protein>
<sequence>MPSRLKRNRVDVTISISYPPRAIAHGAGDSRAQESSSIGIKFIHAVRAISSRPQINVITRRGVITIRSRRPRSGYDLGIVTDGPVCFAVETGDVRTKVSAYIRSAACGMLRYAAVCAAVISPGRA</sequence>
<evidence type="ECO:0000313" key="1">
    <source>
        <dbReference type="EMBL" id="CAH2049320.1"/>
    </source>
</evidence>
<organism evidence="1 2">
    <name type="scientific">Iphiclides podalirius</name>
    <name type="common">scarce swallowtail</name>
    <dbReference type="NCBI Taxonomy" id="110791"/>
    <lineage>
        <taxon>Eukaryota</taxon>
        <taxon>Metazoa</taxon>
        <taxon>Ecdysozoa</taxon>
        <taxon>Arthropoda</taxon>
        <taxon>Hexapoda</taxon>
        <taxon>Insecta</taxon>
        <taxon>Pterygota</taxon>
        <taxon>Neoptera</taxon>
        <taxon>Endopterygota</taxon>
        <taxon>Lepidoptera</taxon>
        <taxon>Glossata</taxon>
        <taxon>Ditrysia</taxon>
        <taxon>Papilionoidea</taxon>
        <taxon>Papilionidae</taxon>
        <taxon>Papilioninae</taxon>
        <taxon>Iphiclides</taxon>
    </lineage>
</organism>
<dbReference type="EMBL" id="OW152831">
    <property type="protein sequence ID" value="CAH2049320.1"/>
    <property type="molecule type" value="Genomic_DNA"/>
</dbReference>
<name>A0ABN8I851_9NEOP</name>